<feature type="region of interest" description="Disordered" evidence="3">
    <location>
        <begin position="261"/>
        <end position="280"/>
    </location>
</feature>
<protein>
    <recommendedName>
        <fullName evidence="4">Protein kinase domain-containing protein</fullName>
    </recommendedName>
</protein>
<evidence type="ECO:0000256" key="3">
    <source>
        <dbReference type="SAM" id="MobiDB-lite"/>
    </source>
</evidence>
<gene>
    <name evidence="5" type="ORF">B0A48_05192</name>
</gene>
<dbReference type="InterPro" id="IPR000719">
    <property type="entry name" value="Prot_kinase_dom"/>
</dbReference>
<keyword evidence="1" id="KW-0547">Nucleotide-binding</keyword>
<dbReference type="InterPro" id="IPR011009">
    <property type="entry name" value="Kinase-like_dom_sf"/>
</dbReference>
<evidence type="ECO:0000256" key="1">
    <source>
        <dbReference type="ARBA" id="ARBA00022741"/>
    </source>
</evidence>
<feature type="region of interest" description="Disordered" evidence="3">
    <location>
        <begin position="332"/>
        <end position="365"/>
    </location>
</feature>
<dbReference type="EMBL" id="NAJO01000007">
    <property type="protein sequence ID" value="OQO10937.1"/>
    <property type="molecule type" value="Genomic_DNA"/>
</dbReference>
<comment type="caution">
    <text evidence="5">The sequence shown here is derived from an EMBL/GenBank/DDBJ whole genome shotgun (WGS) entry which is preliminary data.</text>
</comment>
<feature type="compositionally biased region" description="Basic and acidic residues" evidence="3">
    <location>
        <begin position="33"/>
        <end position="55"/>
    </location>
</feature>
<dbReference type="InParanoid" id="A0A1V8THS6"/>
<evidence type="ECO:0000259" key="4">
    <source>
        <dbReference type="PROSITE" id="PS50011"/>
    </source>
</evidence>
<dbReference type="FunFam" id="1.10.510.10:FF:000640">
    <property type="entry name" value="Serine/threonine-protein kinase PRR1"/>
    <property type="match status" value="1"/>
</dbReference>
<feature type="compositionally biased region" description="Low complexity" evidence="3">
    <location>
        <begin position="229"/>
        <end position="239"/>
    </location>
</feature>
<dbReference type="PANTHER" id="PTHR24346:SF110">
    <property type="entry name" value="NON-SPECIFIC SERINE_THREONINE PROTEIN KINASE"/>
    <property type="match status" value="1"/>
</dbReference>
<dbReference type="OrthoDB" id="410920at2759"/>
<dbReference type="AlphaFoldDB" id="A0A1V8THS6"/>
<dbReference type="Gene3D" id="1.10.510.10">
    <property type="entry name" value="Transferase(Phosphotransferase) domain 1"/>
    <property type="match status" value="1"/>
</dbReference>
<dbReference type="STRING" id="1507870.A0A1V8THS6"/>
<dbReference type="PROSITE" id="PS00108">
    <property type="entry name" value="PROTEIN_KINASE_ST"/>
    <property type="match status" value="1"/>
</dbReference>
<dbReference type="PANTHER" id="PTHR24346">
    <property type="entry name" value="MAP/MICROTUBULE AFFINITY-REGULATING KINASE"/>
    <property type="match status" value="1"/>
</dbReference>
<dbReference type="GO" id="GO:0035556">
    <property type="term" value="P:intracellular signal transduction"/>
    <property type="evidence" value="ECO:0007669"/>
    <property type="project" value="TreeGrafter"/>
</dbReference>
<evidence type="ECO:0000313" key="5">
    <source>
        <dbReference type="EMBL" id="OQO10937.1"/>
    </source>
</evidence>
<name>A0A1V8THS6_9PEZI</name>
<feature type="compositionally biased region" description="Low complexity" evidence="3">
    <location>
        <begin position="261"/>
        <end position="275"/>
    </location>
</feature>
<dbReference type="Pfam" id="PF00069">
    <property type="entry name" value="Pkinase"/>
    <property type="match status" value="1"/>
</dbReference>
<feature type="region of interest" description="Disordered" evidence="3">
    <location>
        <begin position="1"/>
        <end position="64"/>
    </location>
</feature>
<feature type="compositionally biased region" description="Acidic residues" evidence="3">
    <location>
        <begin position="347"/>
        <end position="364"/>
    </location>
</feature>
<dbReference type="Proteomes" id="UP000192596">
    <property type="component" value="Unassembled WGS sequence"/>
</dbReference>
<dbReference type="SUPFAM" id="SSF56112">
    <property type="entry name" value="Protein kinase-like (PK-like)"/>
    <property type="match status" value="1"/>
</dbReference>
<dbReference type="GO" id="GO:0005737">
    <property type="term" value="C:cytoplasm"/>
    <property type="evidence" value="ECO:0007669"/>
    <property type="project" value="TreeGrafter"/>
</dbReference>
<sequence>MDDDRAAPAGEAGDLQQSQEHYSLNDTGVEGSSKIRDSIVQDTEDHKEPAKERRGSHAVVPAESNTAALSNIAAALDRSIHPRTSASQGLPGRHSRQQSAGLHLETNVNALLASLASGQRAPPAIHATLAQTTLHASPTAPPGNLPIMGSSLRSNPSASSIGSYSLSPGSANSLLPSPYLAAMADLTPLPSPLVINGGEVAPWKKGLAGTPGSSRHGSIDDATPIAGRSSSFPTSPNSPNKKKKGYGSLLSAAVEASSATNASAAQANEQTATSQHGRNRSISEFVPEQLQNVRQRHVTFGNGEVPSREYHMQREAYLAAQRGLTLPAAQAAQTLPSPPPSNTSVAESDDLDEDADAMDEDEDASSVFQIQCGINNRKRKFREIRELGQGTFSKVMLATSERIRSRSNSSDNERGLDPAQLVAVKVIEHGPAGGADAQRIEISLKREIEMLKSVSHPSLVQLKACEYQPTRTLLVLSYCPGGDLFDLASANREVLTSPVVHRIFSELVSAVRYLHLNYIVHRDIKLENVLVNLTPDQLREIPDPLTHPTPIVTLTDLGLSRRIPAPPESPLLTTRCGSEDYAAPEILLGQPYDGRLTDAWALGVLLYALMEGRLPFDAPPGKPERSRNTHRIARCDWIWCRFGDQGGDWDASRGEGWEGGRLCVESLLKKVRMGRKPLEDVEAMQWVQEGIQVEGGLKVRGESGDGD</sequence>
<feature type="region of interest" description="Disordered" evidence="3">
    <location>
        <begin position="206"/>
        <end position="245"/>
    </location>
</feature>
<keyword evidence="2" id="KW-0067">ATP-binding</keyword>
<accession>A0A1V8THS6</accession>
<dbReference type="GO" id="GO:0005524">
    <property type="term" value="F:ATP binding"/>
    <property type="evidence" value="ECO:0007669"/>
    <property type="project" value="UniProtKB-KW"/>
</dbReference>
<feature type="compositionally biased region" description="Polar residues" evidence="3">
    <location>
        <begin position="15"/>
        <end position="26"/>
    </location>
</feature>
<keyword evidence="6" id="KW-1185">Reference proteome</keyword>
<feature type="domain" description="Protein kinase" evidence="4">
    <location>
        <begin position="381"/>
        <end position="707"/>
    </location>
</feature>
<organism evidence="5 6">
    <name type="scientific">Cryoendolithus antarcticus</name>
    <dbReference type="NCBI Taxonomy" id="1507870"/>
    <lineage>
        <taxon>Eukaryota</taxon>
        <taxon>Fungi</taxon>
        <taxon>Dikarya</taxon>
        <taxon>Ascomycota</taxon>
        <taxon>Pezizomycotina</taxon>
        <taxon>Dothideomycetes</taxon>
        <taxon>Dothideomycetidae</taxon>
        <taxon>Cladosporiales</taxon>
        <taxon>Cladosporiaceae</taxon>
        <taxon>Cryoendolithus</taxon>
    </lineage>
</organism>
<dbReference type="PROSITE" id="PS50011">
    <property type="entry name" value="PROTEIN_KINASE_DOM"/>
    <property type="match status" value="1"/>
</dbReference>
<dbReference type="GO" id="GO:0004674">
    <property type="term" value="F:protein serine/threonine kinase activity"/>
    <property type="evidence" value="ECO:0007669"/>
    <property type="project" value="TreeGrafter"/>
</dbReference>
<dbReference type="InterPro" id="IPR008271">
    <property type="entry name" value="Ser/Thr_kinase_AS"/>
</dbReference>
<evidence type="ECO:0000313" key="6">
    <source>
        <dbReference type="Proteomes" id="UP000192596"/>
    </source>
</evidence>
<proteinExistence type="predicted"/>
<evidence type="ECO:0000256" key="2">
    <source>
        <dbReference type="ARBA" id="ARBA00022840"/>
    </source>
</evidence>
<reference evidence="6" key="1">
    <citation type="submission" date="2017-03" db="EMBL/GenBank/DDBJ databases">
        <title>Genomes of endolithic fungi from Antarctica.</title>
        <authorList>
            <person name="Coleine C."/>
            <person name="Masonjones S."/>
            <person name="Stajich J.E."/>
        </authorList>
    </citation>
    <scope>NUCLEOTIDE SEQUENCE [LARGE SCALE GENOMIC DNA]</scope>
    <source>
        <strain evidence="6">CCFEE 5527</strain>
    </source>
</reference>
<dbReference type="SMART" id="SM00220">
    <property type="entry name" value="S_TKc"/>
    <property type="match status" value="1"/>
</dbReference>